<keyword evidence="8" id="KW-1185">Reference proteome</keyword>
<keyword evidence="4 5" id="KW-0472">Membrane</keyword>
<feature type="domain" description="DUF1232" evidence="6">
    <location>
        <begin position="46"/>
        <end position="78"/>
    </location>
</feature>
<evidence type="ECO:0000256" key="1">
    <source>
        <dbReference type="ARBA" id="ARBA00004127"/>
    </source>
</evidence>
<evidence type="ECO:0000259" key="6">
    <source>
        <dbReference type="Pfam" id="PF06803"/>
    </source>
</evidence>
<proteinExistence type="predicted"/>
<dbReference type="InterPro" id="IPR010652">
    <property type="entry name" value="DUF1232"/>
</dbReference>
<evidence type="ECO:0000256" key="5">
    <source>
        <dbReference type="SAM" id="Phobius"/>
    </source>
</evidence>
<comment type="caution">
    <text evidence="7">The sequence shown here is derived from an EMBL/GenBank/DDBJ whole genome shotgun (WGS) entry which is preliminary data.</text>
</comment>
<evidence type="ECO:0000256" key="3">
    <source>
        <dbReference type="ARBA" id="ARBA00022989"/>
    </source>
</evidence>
<name>A0A7K0CCF2_9ACTN</name>
<gene>
    <name evidence="7" type="ORF">SRB5_05420</name>
</gene>
<sequence length="104" mass="11379">MNDFTTTAVVVLAAVAALFLVLGIVALARLFRVWRELRDAGVPGGAKLWFYAAVCYFFWPVDLLPDPVYLDDLGAVLLALHNLRGRARELRGEQGESDGSSTGR</sequence>
<evidence type="ECO:0000313" key="8">
    <source>
        <dbReference type="Proteomes" id="UP000466345"/>
    </source>
</evidence>
<evidence type="ECO:0000256" key="2">
    <source>
        <dbReference type="ARBA" id="ARBA00022692"/>
    </source>
</evidence>
<feature type="transmembrane region" description="Helical" evidence="5">
    <location>
        <begin position="6"/>
        <end position="28"/>
    </location>
</feature>
<dbReference type="RefSeq" id="WP_153449718.1">
    <property type="nucleotide sequence ID" value="NZ_WEGJ01000001.1"/>
</dbReference>
<dbReference type="Proteomes" id="UP000466345">
    <property type="component" value="Unassembled WGS sequence"/>
</dbReference>
<dbReference type="AlphaFoldDB" id="A0A7K0CCF2"/>
<feature type="transmembrane region" description="Helical" evidence="5">
    <location>
        <begin position="40"/>
        <end position="59"/>
    </location>
</feature>
<comment type="subcellular location">
    <subcellularLocation>
        <location evidence="1">Endomembrane system</location>
        <topology evidence="1">Multi-pass membrane protein</topology>
    </subcellularLocation>
</comment>
<reference evidence="7 8" key="1">
    <citation type="submission" date="2019-10" db="EMBL/GenBank/DDBJ databases">
        <title>Streptomyces smaragdinus sp. nov. and Streptomyces fabii sp. nov., isolated from the gut of fungus growing-termite Macrotermes natalensis.</title>
        <authorList>
            <person name="Schwitalla J."/>
            <person name="Benndorf R."/>
            <person name="Martin K."/>
            <person name="De Beer W."/>
            <person name="Kaster A.-K."/>
            <person name="Vollmers J."/>
            <person name="Poulsen M."/>
            <person name="Beemelmanns C."/>
        </authorList>
    </citation>
    <scope>NUCLEOTIDE SEQUENCE [LARGE SCALE GENOMIC DNA]</scope>
    <source>
        <strain evidence="7 8">RB5</strain>
    </source>
</reference>
<keyword evidence="3 5" id="KW-1133">Transmembrane helix</keyword>
<accession>A0A7K0CCF2</accession>
<evidence type="ECO:0000313" key="7">
    <source>
        <dbReference type="EMBL" id="MQY10434.1"/>
    </source>
</evidence>
<organism evidence="7 8">
    <name type="scientific">Streptomyces smaragdinus</name>
    <dbReference type="NCBI Taxonomy" id="2585196"/>
    <lineage>
        <taxon>Bacteria</taxon>
        <taxon>Bacillati</taxon>
        <taxon>Actinomycetota</taxon>
        <taxon>Actinomycetes</taxon>
        <taxon>Kitasatosporales</taxon>
        <taxon>Streptomycetaceae</taxon>
        <taxon>Streptomyces</taxon>
    </lineage>
</organism>
<dbReference type="GO" id="GO:0012505">
    <property type="term" value="C:endomembrane system"/>
    <property type="evidence" value="ECO:0007669"/>
    <property type="project" value="UniProtKB-SubCell"/>
</dbReference>
<protein>
    <recommendedName>
        <fullName evidence="6">DUF1232 domain-containing protein</fullName>
    </recommendedName>
</protein>
<dbReference type="Pfam" id="PF06803">
    <property type="entry name" value="DUF1232"/>
    <property type="match status" value="1"/>
</dbReference>
<evidence type="ECO:0000256" key="4">
    <source>
        <dbReference type="ARBA" id="ARBA00023136"/>
    </source>
</evidence>
<dbReference type="EMBL" id="WEGJ01000001">
    <property type="protein sequence ID" value="MQY10434.1"/>
    <property type="molecule type" value="Genomic_DNA"/>
</dbReference>
<keyword evidence="2 5" id="KW-0812">Transmembrane</keyword>